<evidence type="ECO:0000313" key="6">
    <source>
        <dbReference type="EMBL" id="PCC17947.1"/>
    </source>
</evidence>
<gene>
    <name evidence="6" type="ORF">CIK79_06365</name>
</gene>
<dbReference type="InterPro" id="IPR017867">
    <property type="entry name" value="Tyr_phospatase_low_mol_wt"/>
</dbReference>
<feature type="domain" description="Phosphotyrosine protein phosphatase I" evidence="5">
    <location>
        <begin position="37"/>
        <end position="225"/>
    </location>
</feature>
<dbReference type="SUPFAM" id="SSF52788">
    <property type="entry name" value="Phosphotyrosine protein phosphatases I"/>
    <property type="match status" value="1"/>
</dbReference>
<dbReference type="Proteomes" id="UP000218377">
    <property type="component" value="Unassembled WGS sequence"/>
</dbReference>
<evidence type="ECO:0000256" key="3">
    <source>
        <dbReference type="ARBA" id="ARBA00022912"/>
    </source>
</evidence>
<keyword evidence="3" id="KW-0904">Protein phosphatase</keyword>
<reference evidence="6 7" key="1">
    <citation type="journal article" date="2017" name="Elife">
        <title>Extensive horizontal gene transfer in cheese-associated bacteria.</title>
        <authorList>
            <person name="Bonham K.S."/>
            <person name="Wolfe B.E."/>
            <person name="Dutton R.J."/>
        </authorList>
    </citation>
    <scope>NUCLEOTIDE SEQUENCE [LARGE SCALE GENOMIC DNA]</scope>
    <source>
        <strain evidence="6 7">JB5</strain>
    </source>
</reference>
<evidence type="ECO:0000313" key="7">
    <source>
        <dbReference type="Proteomes" id="UP000218377"/>
    </source>
</evidence>
<dbReference type="GO" id="GO:0004725">
    <property type="term" value="F:protein tyrosine phosphatase activity"/>
    <property type="evidence" value="ECO:0007669"/>
    <property type="project" value="InterPro"/>
</dbReference>
<feature type="active site" evidence="4">
    <location>
        <position position="49"/>
    </location>
</feature>
<name>A0A2A3X356_BREAU</name>
<dbReference type="Gene3D" id="3.40.50.2300">
    <property type="match status" value="1"/>
</dbReference>
<dbReference type="PRINTS" id="PR00719">
    <property type="entry name" value="LMWPTPASE"/>
</dbReference>
<sequence length="236" mass="25606">MKGHVHGQVRSGPAVVGCCRRKGDDAEYGGAVTPQTFNVLAVCTGNICRSRIAESVLAKRFADISEIRLRSAGTRAASGWLIPEEVREIAGYMGVDEIRTRRTKQVSEQALGDADLVLVMTRDHRREVVELNPRIVRRTFTIRELASLAAVTRDADIISEGGGPSADRAARLRAAVGAAGRRRSRRRSPKQVTVDDVIDPYGCDRDTYARSALQLAPAVEGVAALFQRALNLGEGK</sequence>
<evidence type="ECO:0000256" key="4">
    <source>
        <dbReference type="PIRSR" id="PIRSR617867-1"/>
    </source>
</evidence>
<keyword evidence="2" id="KW-0378">Hydrolase</keyword>
<proteinExistence type="inferred from homology"/>
<dbReference type="SMART" id="SM00226">
    <property type="entry name" value="LMWPc"/>
    <property type="match status" value="1"/>
</dbReference>
<organism evidence="6 7">
    <name type="scientific">Brevibacterium aurantiacum</name>
    <dbReference type="NCBI Taxonomy" id="273384"/>
    <lineage>
        <taxon>Bacteria</taxon>
        <taxon>Bacillati</taxon>
        <taxon>Actinomycetota</taxon>
        <taxon>Actinomycetes</taxon>
        <taxon>Micrococcales</taxon>
        <taxon>Brevibacteriaceae</taxon>
        <taxon>Brevibacterium</taxon>
    </lineage>
</organism>
<dbReference type="PANTHER" id="PTHR11717">
    <property type="entry name" value="LOW MOLECULAR WEIGHT PROTEIN TYROSINE PHOSPHATASE"/>
    <property type="match status" value="1"/>
</dbReference>
<comment type="caution">
    <text evidence="6">The sequence shown here is derived from an EMBL/GenBank/DDBJ whole genome shotgun (WGS) entry which is preliminary data.</text>
</comment>
<accession>A0A2A3X356</accession>
<dbReference type="PANTHER" id="PTHR11717:SF31">
    <property type="entry name" value="LOW MOLECULAR WEIGHT PROTEIN-TYROSINE-PHOSPHATASE ETP-RELATED"/>
    <property type="match status" value="1"/>
</dbReference>
<comment type="similarity">
    <text evidence="1">Belongs to the low molecular weight phosphotyrosine protein phosphatase family.</text>
</comment>
<dbReference type="InterPro" id="IPR023485">
    <property type="entry name" value="Ptyr_pPase"/>
</dbReference>
<dbReference type="Pfam" id="PF01451">
    <property type="entry name" value="LMWPc"/>
    <property type="match status" value="1"/>
</dbReference>
<protein>
    <recommendedName>
        <fullName evidence="5">Phosphotyrosine protein phosphatase I domain-containing protein</fullName>
    </recommendedName>
</protein>
<dbReference type="InterPro" id="IPR050438">
    <property type="entry name" value="LMW_PTPase"/>
</dbReference>
<evidence type="ECO:0000256" key="2">
    <source>
        <dbReference type="ARBA" id="ARBA00022801"/>
    </source>
</evidence>
<evidence type="ECO:0000256" key="1">
    <source>
        <dbReference type="ARBA" id="ARBA00011063"/>
    </source>
</evidence>
<dbReference type="EMBL" id="NRGX01000001">
    <property type="protein sequence ID" value="PCC17947.1"/>
    <property type="molecule type" value="Genomic_DNA"/>
</dbReference>
<feature type="active site" description="Nucleophile" evidence="4">
    <location>
        <position position="43"/>
    </location>
</feature>
<dbReference type="AlphaFoldDB" id="A0A2A3X356"/>
<dbReference type="InterPro" id="IPR036196">
    <property type="entry name" value="Ptyr_pPase_sf"/>
</dbReference>
<evidence type="ECO:0000259" key="5">
    <source>
        <dbReference type="SMART" id="SM00226"/>
    </source>
</evidence>